<dbReference type="AlphaFoldDB" id="A0A9X0R3P0"/>
<reference evidence="1" key="1">
    <citation type="submission" date="2020-08" db="EMBL/GenBank/DDBJ databases">
        <authorList>
            <person name="Hu Y."/>
            <person name="Nguyen S.V."/>
            <person name="Li F."/>
            <person name="Fanning S."/>
        </authorList>
    </citation>
    <scope>NUCLEOTIDE SEQUENCE</scope>
    <source>
        <strain evidence="1">SYSU D8009</strain>
    </source>
</reference>
<evidence type="ECO:0000313" key="2">
    <source>
        <dbReference type="Proteomes" id="UP000600101"/>
    </source>
</evidence>
<sequence length="181" mass="20171">MSTVEELLTAFRGRLDVPWRPDEAPAGRIWILWYAKEHERRVRGRLGEFRLATEQAGKGWREFDLAPRFGEWVASQKWFERAAKKPNTLSTVIPQFEQHLVGQLRAELAQCGPDDLLALTGVASLFGLLRASALIAQVADAVPGRLVVAFPGTHQGGIYRLLDARDGWNYLAVPIPSADVV</sequence>
<keyword evidence="2" id="KW-1185">Reference proteome</keyword>
<accession>A0A9X0R3P0</accession>
<proteinExistence type="predicted"/>
<comment type="caution">
    <text evidence="1">The sequence shown here is derived from an EMBL/GenBank/DDBJ whole genome shotgun (WGS) entry which is preliminary data.</text>
</comment>
<name>A0A9X0R3P0_9PROT</name>
<protein>
    <submittedName>
        <fullName evidence="1">DUF1788 domain-containing protein</fullName>
    </submittedName>
</protein>
<dbReference type="EMBL" id="JACOMF010000105">
    <property type="protein sequence ID" value="MBC4019006.1"/>
    <property type="molecule type" value="Genomic_DNA"/>
</dbReference>
<organism evidence="1 2">
    <name type="scientific">Siccirubricoccus deserti</name>
    <dbReference type="NCBI Taxonomy" id="2013562"/>
    <lineage>
        <taxon>Bacteria</taxon>
        <taxon>Pseudomonadati</taxon>
        <taxon>Pseudomonadota</taxon>
        <taxon>Alphaproteobacteria</taxon>
        <taxon>Acetobacterales</taxon>
        <taxon>Roseomonadaceae</taxon>
        <taxon>Siccirubricoccus</taxon>
    </lineage>
</organism>
<gene>
    <name evidence="1" type="ORF">H7965_27585</name>
</gene>
<dbReference type="RefSeq" id="WP_186773744.1">
    <property type="nucleotide sequence ID" value="NZ_JACOMF010000105.1"/>
</dbReference>
<evidence type="ECO:0000313" key="1">
    <source>
        <dbReference type="EMBL" id="MBC4019006.1"/>
    </source>
</evidence>
<dbReference type="Proteomes" id="UP000600101">
    <property type="component" value="Unassembled WGS sequence"/>
</dbReference>